<comment type="catalytic activity">
    <reaction evidence="2">
        <text>oxidized coenzyme F420-(gamma-L-Glu)(n) + a quinol + H(+) = reduced coenzyme F420-(gamma-L-Glu)(n) + a quinone</text>
        <dbReference type="Rhea" id="RHEA:39663"/>
        <dbReference type="Rhea" id="RHEA-COMP:12939"/>
        <dbReference type="Rhea" id="RHEA-COMP:14378"/>
        <dbReference type="ChEBI" id="CHEBI:15378"/>
        <dbReference type="ChEBI" id="CHEBI:24646"/>
        <dbReference type="ChEBI" id="CHEBI:132124"/>
        <dbReference type="ChEBI" id="CHEBI:133980"/>
        <dbReference type="ChEBI" id="CHEBI:139511"/>
    </reaction>
</comment>
<protein>
    <submittedName>
        <fullName evidence="3">Nitroreductase family deazaflavin-dependent oxidoreductase</fullName>
    </submittedName>
</protein>
<dbReference type="Pfam" id="PF04075">
    <property type="entry name" value="F420H2_quin_red"/>
    <property type="match status" value="1"/>
</dbReference>
<dbReference type="GO" id="GO:0016491">
    <property type="term" value="F:oxidoreductase activity"/>
    <property type="evidence" value="ECO:0007669"/>
    <property type="project" value="InterPro"/>
</dbReference>
<dbReference type="NCBIfam" id="TIGR00026">
    <property type="entry name" value="hi_GC_TIGR00026"/>
    <property type="match status" value="1"/>
</dbReference>
<reference evidence="3 4" key="1">
    <citation type="submission" date="2019-11" db="EMBL/GenBank/DDBJ databases">
        <authorList>
            <person name="Jiang L.-Q."/>
        </authorList>
    </citation>
    <scope>NUCLEOTIDE SEQUENCE [LARGE SCALE GENOMIC DNA]</scope>
    <source>
        <strain evidence="3 4">YIM 132087</strain>
    </source>
</reference>
<dbReference type="PANTHER" id="PTHR39428">
    <property type="entry name" value="F420H(2)-DEPENDENT QUINONE REDUCTASE RV1261C"/>
    <property type="match status" value="1"/>
</dbReference>
<gene>
    <name evidence="3" type="ORF">GIS00_06640</name>
</gene>
<dbReference type="Proteomes" id="UP000460221">
    <property type="component" value="Unassembled WGS sequence"/>
</dbReference>
<dbReference type="GO" id="GO:0005886">
    <property type="term" value="C:plasma membrane"/>
    <property type="evidence" value="ECO:0007669"/>
    <property type="project" value="TreeGrafter"/>
</dbReference>
<evidence type="ECO:0000313" key="3">
    <source>
        <dbReference type="EMBL" id="MTD13620.1"/>
    </source>
</evidence>
<dbReference type="EMBL" id="WLYK01000001">
    <property type="protein sequence ID" value="MTD13620.1"/>
    <property type="molecule type" value="Genomic_DNA"/>
</dbReference>
<dbReference type="InterPro" id="IPR012349">
    <property type="entry name" value="Split_barrel_FMN-bd"/>
</dbReference>
<organism evidence="3 4">
    <name type="scientific">Nakamurella alba</name>
    <dbReference type="NCBI Taxonomy" id="2665158"/>
    <lineage>
        <taxon>Bacteria</taxon>
        <taxon>Bacillati</taxon>
        <taxon>Actinomycetota</taxon>
        <taxon>Actinomycetes</taxon>
        <taxon>Nakamurellales</taxon>
        <taxon>Nakamurellaceae</taxon>
        <taxon>Nakamurella</taxon>
    </lineage>
</organism>
<proteinExistence type="inferred from homology"/>
<name>A0A7K1FHR8_9ACTN</name>
<accession>A0A7K1FHR8</accession>
<evidence type="ECO:0000256" key="2">
    <source>
        <dbReference type="ARBA" id="ARBA00049106"/>
    </source>
</evidence>
<keyword evidence="4" id="KW-1185">Reference proteome</keyword>
<dbReference type="Gene3D" id="2.30.110.10">
    <property type="entry name" value="Electron Transport, Fmn-binding Protein, Chain A"/>
    <property type="match status" value="1"/>
</dbReference>
<sequence>MRTGPVRRRLRLLVTLRPVARLSARFLPALDRIAFRISRGRLTLSGALTGLPVVELITTGARSGEPRSTRVLAVPDADGFVVVGANFGGDRDPAWCHNLRSTPEALLRKGSAELSVVATELHGVERDRGFDRALALNPGWQRFRRATGRRIPVFALTPATP</sequence>
<dbReference type="GO" id="GO:0070967">
    <property type="term" value="F:coenzyme F420 binding"/>
    <property type="evidence" value="ECO:0007669"/>
    <property type="project" value="TreeGrafter"/>
</dbReference>
<dbReference type="PANTHER" id="PTHR39428:SF1">
    <property type="entry name" value="F420H(2)-DEPENDENT QUINONE REDUCTASE RV1261C"/>
    <property type="match status" value="1"/>
</dbReference>
<comment type="caution">
    <text evidence="3">The sequence shown here is derived from an EMBL/GenBank/DDBJ whole genome shotgun (WGS) entry which is preliminary data.</text>
</comment>
<evidence type="ECO:0000313" key="4">
    <source>
        <dbReference type="Proteomes" id="UP000460221"/>
    </source>
</evidence>
<dbReference type="AlphaFoldDB" id="A0A7K1FHR8"/>
<evidence type="ECO:0000256" key="1">
    <source>
        <dbReference type="ARBA" id="ARBA00008710"/>
    </source>
</evidence>
<comment type="similarity">
    <text evidence="1">Belongs to the F420H(2)-dependent quinone reductase family.</text>
</comment>
<dbReference type="InterPro" id="IPR004378">
    <property type="entry name" value="F420H2_quin_Rdtase"/>
</dbReference>